<dbReference type="EC" id="2.5.1.74" evidence="8 9"/>
<feature type="transmembrane region" description="Helical" evidence="8">
    <location>
        <begin position="181"/>
        <end position="203"/>
    </location>
</feature>
<evidence type="ECO:0000256" key="3">
    <source>
        <dbReference type="ARBA" id="ARBA00022475"/>
    </source>
</evidence>
<evidence type="ECO:0000256" key="4">
    <source>
        <dbReference type="ARBA" id="ARBA00022679"/>
    </source>
</evidence>
<dbReference type="OrthoDB" id="9767568at2"/>
<reference evidence="10 11" key="1">
    <citation type="submission" date="2016-11" db="EMBL/GenBank/DDBJ databases">
        <title>Study of marine rhodopsin-containing bacteria.</title>
        <authorList>
            <person name="Yoshizawa S."/>
            <person name="Kumagai Y."/>
            <person name="Kogure K."/>
        </authorList>
    </citation>
    <scope>NUCLEOTIDE SEQUENCE [LARGE SCALE GENOMIC DNA]</scope>
    <source>
        <strain evidence="10 11">SG-29</strain>
    </source>
</reference>
<dbReference type="EMBL" id="MQWB01000001">
    <property type="protein sequence ID" value="OZC01811.1"/>
    <property type="molecule type" value="Genomic_DNA"/>
</dbReference>
<dbReference type="Pfam" id="PF01040">
    <property type="entry name" value="UbiA"/>
    <property type="match status" value="1"/>
</dbReference>
<dbReference type="Gene3D" id="1.10.357.140">
    <property type="entry name" value="UbiA prenyltransferase"/>
    <property type="match status" value="1"/>
</dbReference>
<dbReference type="AlphaFoldDB" id="A0A259TVR0"/>
<dbReference type="Proteomes" id="UP000216446">
    <property type="component" value="Unassembled WGS sequence"/>
</dbReference>
<dbReference type="InParanoid" id="A0A259TVR0"/>
<comment type="function">
    <text evidence="8">Conversion of 1,4-dihydroxy-2-naphthoate (DHNA) to demethylmenaquinone (DMK).</text>
</comment>
<sequence length="306" mass="31064">MADPVAASGAPGSARLGVWIAAARPKTLWAAVAPVLLGVGLALGDGVFHPLAALCALAGAVFIQIGTNYVNDSEDAIKGADTADRKGPMRAVATGLVSPGAMRAAAGIAFALAFASGGYLIARGGVEILILGLVCIASGVAYTAGKYALAYTGLADLFVLVFFGPVAVAGTYYVQALALPSWVPIAGLGPGALATAILLANNVRDVNEDRIANKMTLVVRFGRNAGVALYSLMITVAVMVPAAMVWVSRGHLGALAASAIASLAGRRLATVLARNEDPAVLNPLLGKTALLLLVYSLAFALGWWLT</sequence>
<evidence type="ECO:0000256" key="7">
    <source>
        <dbReference type="ARBA" id="ARBA00023136"/>
    </source>
</evidence>
<dbReference type="PANTHER" id="PTHR13929">
    <property type="entry name" value="1,4-DIHYDROXY-2-NAPHTHOATE OCTAPRENYLTRANSFERASE"/>
    <property type="match status" value="1"/>
</dbReference>
<protein>
    <recommendedName>
        <fullName evidence="8 9">1,4-dihydroxy-2-naphthoate octaprenyltransferase</fullName>
        <shortName evidence="8">DHNA-octaprenyltransferase</shortName>
        <ecNumber evidence="8 9">2.5.1.74</ecNumber>
    </recommendedName>
</protein>
<organism evidence="10 11">
    <name type="scientific">Rubricoccus marinus</name>
    <dbReference type="NCBI Taxonomy" id="716817"/>
    <lineage>
        <taxon>Bacteria</taxon>
        <taxon>Pseudomonadati</taxon>
        <taxon>Rhodothermota</taxon>
        <taxon>Rhodothermia</taxon>
        <taxon>Rhodothermales</taxon>
        <taxon>Rubricoccaceae</taxon>
        <taxon>Rubricoccus</taxon>
    </lineage>
</organism>
<keyword evidence="4 8" id="KW-0808">Transferase</keyword>
<comment type="catalytic activity">
    <reaction evidence="8">
        <text>an all-trans-polyprenyl diphosphate + 1,4-dihydroxy-2-naphthoate + H(+) = a 2-demethylmenaquinol + CO2 + diphosphate</text>
        <dbReference type="Rhea" id="RHEA:26478"/>
        <dbReference type="Rhea" id="RHEA-COMP:9563"/>
        <dbReference type="Rhea" id="RHEA-COMP:9564"/>
        <dbReference type="ChEBI" id="CHEBI:11173"/>
        <dbReference type="ChEBI" id="CHEBI:15378"/>
        <dbReference type="ChEBI" id="CHEBI:16526"/>
        <dbReference type="ChEBI" id="CHEBI:33019"/>
        <dbReference type="ChEBI" id="CHEBI:55437"/>
        <dbReference type="ChEBI" id="CHEBI:58914"/>
        <dbReference type="EC" id="2.5.1.74"/>
    </reaction>
</comment>
<feature type="transmembrane region" description="Helical" evidence="8">
    <location>
        <begin position="91"/>
        <end position="114"/>
    </location>
</feature>
<evidence type="ECO:0000313" key="11">
    <source>
        <dbReference type="Proteomes" id="UP000216446"/>
    </source>
</evidence>
<dbReference type="PANTHER" id="PTHR13929:SF0">
    <property type="entry name" value="UBIA PRENYLTRANSFERASE DOMAIN-CONTAINING PROTEIN 1"/>
    <property type="match status" value="1"/>
</dbReference>
<evidence type="ECO:0000256" key="8">
    <source>
        <dbReference type="HAMAP-Rule" id="MF_01937"/>
    </source>
</evidence>
<keyword evidence="7 8" id="KW-0472">Membrane</keyword>
<feature type="transmembrane region" description="Helical" evidence="8">
    <location>
        <begin position="224"/>
        <end position="246"/>
    </location>
</feature>
<dbReference type="InterPro" id="IPR004657">
    <property type="entry name" value="MenA"/>
</dbReference>
<dbReference type="RefSeq" id="WP_094545431.1">
    <property type="nucleotide sequence ID" value="NZ_MQWB01000001.1"/>
</dbReference>
<evidence type="ECO:0000256" key="6">
    <source>
        <dbReference type="ARBA" id="ARBA00022989"/>
    </source>
</evidence>
<evidence type="ECO:0000313" key="10">
    <source>
        <dbReference type="EMBL" id="OZC01811.1"/>
    </source>
</evidence>
<dbReference type="NCBIfam" id="TIGR00751">
    <property type="entry name" value="menA"/>
    <property type="match status" value="1"/>
</dbReference>
<dbReference type="UniPathway" id="UPA00079">
    <property type="reaction ID" value="UER00168"/>
</dbReference>
<comment type="subcellular location">
    <subcellularLocation>
        <location evidence="8">Cell membrane</location>
        <topology evidence="8">Multi-pass membrane protein</topology>
    </subcellularLocation>
    <subcellularLocation>
        <location evidence="1">Membrane</location>
        <topology evidence="1">Multi-pass membrane protein</topology>
    </subcellularLocation>
</comment>
<keyword evidence="11" id="KW-1185">Reference proteome</keyword>
<keyword evidence="6 8" id="KW-1133">Transmembrane helix</keyword>
<keyword evidence="5 8" id="KW-0812">Transmembrane</keyword>
<dbReference type="GO" id="GO:0042371">
    <property type="term" value="P:vitamin K biosynthetic process"/>
    <property type="evidence" value="ECO:0007669"/>
    <property type="project" value="TreeGrafter"/>
</dbReference>
<evidence type="ECO:0000256" key="5">
    <source>
        <dbReference type="ARBA" id="ARBA00022692"/>
    </source>
</evidence>
<evidence type="ECO:0000256" key="9">
    <source>
        <dbReference type="NCBIfam" id="TIGR00751"/>
    </source>
</evidence>
<dbReference type="GO" id="GO:0046428">
    <property type="term" value="F:1,4-dihydroxy-2-naphthoate polyprenyltransferase activity"/>
    <property type="evidence" value="ECO:0007669"/>
    <property type="project" value="UniProtKB-UniRule"/>
</dbReference>
<keyword evidence="3 8" id="KW-1003">Cell membrane</keyword>
<dbReference type="InterPro" id="IPR026046">
    <property type="entry name" value="UBIAD1"/>
</dbReference>
<accession>A0A259TVR0</accession>
<keyword evidence="2 8" id="KW-0474">Menaquinone biosynthesis</keyword>
<dbReference type="InterPro" id="IPR000537">
    <property type="entry name" value="UbiA_prenyltransferase"/>
</dbReference>
<dbReference type="InterPro" id="IPR044878">
    <property type="entry name" value="UbiA_sf"/>
</dbReference>
<name>A0A259TVR0_9BACT</name>
<dbReference type="HAMAP" id="MF_01937">
    <property type="entry name" value="MenA_1"/>
    <property type="match status" value="1"/>
</dbReference>
<feature type="transmembrane region" description="Helical" evidence="8">
    <location>
        <begin position="284"/>
        <end position="305"/>
    </location>
</feature>
<comment type="caution">
    <text evidence="10">The sequence shown here is derived from an EMBL/GenBank/DDBJ whole genome shotgun (WGS) entry which is preliminary data.</text>
</comment>
<gene>
    <name evidence="8" type="primary">menA</name>
    <name evidence="10" type="ORF">BSZ36_01690</name>
</gene>
<evidence type="ECO:0000256" key="1">
    <source>
        <dbReference type="ARBA" id="ARBA00004141"/>
    </source>
</evidence>
<dbReference type="CDD" id="cd13962">
    <property type="entry name" value="PT_UbiA_UBIAD1"/>
    <property type="match status" value="1"/>
</dbReference>
<feature type="transmembrane region" description="Helical" evidence="8">
    <location>
        <begin position="154"/>
        <end position="175"/>
    </location>
</feature>
<dbReference type="NCBIfam" id="NF004751">
    <property type="entry name" value="PRK06080.1-3"/>
    <property type="match status" value="1"/>
</dbReference>
<dbReference type="GO" id="GO:0009234">
    <property type="term" value="P:menaquinone biosynthetic process"/>
    <property type="evidence" value="ECO:0007669"/>
    <property type="project" value="UniProtKB-UniRule"/>
</dbReference>
<dbReference type="FunCoup" id="A0A259TVR0">
    <property type="interactions" value="291"/>
</dbReference>
<comment type="similarity">
    <text evidence="8">Belongs to the MenA family. Type 1 subfamily.</text>
</comment>
<feature type="transmembrane region" description="Helical" evidence="8">
    <location>
        <begin position="120"/>
        <end position="142"/>
    </location>
</feature>
<feature type="transmembrane region" description="Helical" evidence="8">
    <location>
        <begin position="50"/>
        <end position="70"/>
    </location>
</feature>
<dbReference type="GO" id="GO:0005886">
    <property type="term" value="C:plasma membrane"/>
    <property type="evidence" value="ECO:0007669"/>
    <property type="project" value="UniProtKB-SubCell"/>
</dbReference>
<comment type="pathway">
    <text evidence="8">Quinol/quinone metabolism; menaquinone biosynthesis; menaquinol from 1,4-dihydroxy-2-naphthoate: step 1/2.</text>
</comment>
<dbReference type="PIRSF" id="PIRSF005355">
    <property type="entry name" value="UBIAD1"/>
    <property type="match status" value="1"/>
</dbReference>
<evidence type="ECO:0000256" key="2">
    <source>
        <dbReference type="ARBA" id="ARBA00022428"/>
    </source>
</evidence>
<proteinExistence type="inferred from homology"/>